<reference evidence="1 2" key="1">
    <citation type="journal article" date="2013" name="PLoS ONE">
        <title>Assembly-driven community genomics of a hypersaline microbial ecosystem.</title>
        <authorList>
            <person name="Podell S."/>
            <person name="Ugalde J.A."/>
            <person name="Narasingarao P."/>
            <person name="Banfield J.F."/>
            <person name="Heidelberg K.B."/>
            <person name="Allen E.E."/>
        </authorList>
    </citation>
    <scope>NUCLEOTIDE SEQUENCE [LARGE SCALE GENOMIC DNA]</scope>
    <source>
        <strain evidence="2">J07HQW2</strain>
    </source>
</reference>
<gene>
    <name evidence="1" type="ORF">J07HQW2_02234</name>
</gene>
<organism evidence="1 2">
    <name type="scientific">Haloquadratum walsbyi J07HQW2</name>
    <dbReference type="NCBI Taxonomy" id="1238425"/>
    <lineage>
        <taxon>Archaea</taxon>
        <taxon>Methanobacteriati</taxon>
        <taxon>Methanobacteriota</taxon>
        <taxon>Stenosarchaea group</taxon>
        <taxon>Halobacteria</taxon>
        <taxon>Halobacteriales</taxon>
        <taxon>Haloferacaceae</taxon>
        <taxon>Haloquadratum</taxon>
    </lineage>
</organism>
<dbReference type="STRING" id="1238425.J07HQW2_02234"/>
<feature type="non-terminal residue" evidence="1">
    <location>
        <position position="36"/>
    </location>
</feature>
<dbReference type="HOGENOM" id="CLU_3360923_0_0_2"/>
<sequence>MPHTIIAKPPVTIVGSGCVLRYNPGAGVVYCVSGHS</sequence>
<evidence type="ECO:0000313" key="1">
    <source>
        <dbReference type="EMBL" id="ERG95774.1"/>
    </source>
</evidence>
<evidence type="ECO:0000313" key="2">
    <source>
        <dbReference type="Proteomes" id="UP000030710"/>
    </source>
</evidence>
<name>U1MZ30_9EURY</name>
<dbReference type="EMBL" id="KE356561">
    <property type="protein sequence ID" value="ERG95774.1"/>
    <property type="molecule type" value="Genomic_DNA"/>
</dbReference>
<protein>
    <submittedName>
        <fullName evidence="1">Uncharacterized protein</fullName>
    </submittedName>
</protein>
<dbReference type="AlphaFoldDB" id="U1MZ30"/>
<proteinExistence type="predicted"/>
<accession>U1MZ30</accession>
<dbReference type="Proteomes" id="UP000030710">
    <property type="component" value="Unassembled WGS sequence"/>
</dbReference>